<keyword evidence="4" id="KW-1185">Reference proteome</keyword>
<keyword evidence="1" id="KW-1133">Transmembrane helix</keyword>
<evidence type="ECO:0000313" key="3">
    <source>
        <dbReference type="EMBL" id="RST99162.1"/>
    </source>
</evidence>
<keyword evidence="1" id="KW-0812">Transmembrane</keyword>
<dbReference type="AlphaFoldDB" id="A0A429ZYY2"/>
<protein>
    <recommendedName>
        <fullName evidence="2">Regulatory protein YycH domain-containing protein</fullName>
    </recommendedName>
</protein>
<dbReference type="CDD" id="cd15787">
    <property type="entry name" value="YycH_N"/>
    <property type="match status" value="1"/>
</dbReference>
<accession>A0A429ZYY2</accession>
<organism evidence="3 4">
    <name type="scientific">Vagococcus vulneris</name>
    <dbReference type="NCBI Taxonomy" id="1977869"/>
    <lineage>
        <taxon>Bacteria</taxon>
        <taxon>Bacillati</taxon>
        <taxon>Bacillota</taxon>
        <taxon>Bacilli</taxon>
        <taxon>Lactobacillales</taxon>
        <taxon>Enterococcaceae</taxon>
        <taxon>Vagococcus</taxon>
    </lineage>
</organism>
<dbReference type="Gene3D" id="3.10.450.310">
    <property type="match status" value="1"/>
</dbReference>
<dbReference type="Proteomes" id="UP000287857">
    <property type="component" value="Unassembled WGS sequence"/>
</dbReference>
<dbReference type="OrthoDB" id="2382185at2"/>
<dbReference type="EMBL" id="NGJS01000006">
    <property type="protein sequence ID" value="RST99162.1"/>
    <property type="molecule type" value="Genomic_DNA"/>
</dbReference>
<name>A0A429ZYY2_9ENTE</name>
<evidence type="ECO:0000313" key="4">
    <source>
        <dbReference type="Proteomes" id="UP000287857"/>
    </source>
</evidence>
<feature type="transmembrane region" description="Helical" evidence="1">
    <location>
        <begin position="7"/>
        <end position="28"/>
    </location>
</feature>
<dbReference type="InterPro" id="IPR009996">
    <property type="entry name" value="YycH"/>
</dbReference>
<reference evidence="3 4" key="1">
    <citation type="submission" date="2017-05" db="EMBL/GenBank/DDBJ databases">
        <title>Vagococcus spp. assemblies.</title>
        <authorList>
            <person name="Gulvik C.A."/>
        </authorList>
    </citation>
    <scope>NUCLEOTIDE SEQUENCE [LARGE SCALE GENOMIC DNA]</scope>
    <source>
        <strain evidence="3 4">SS1995</strain>
    </source>
</reference>
<gene>
    <name evidence="3" type="ORF">CBF37_05710</name>
</gene>
<proteinExistence type="predicted"/>
<evidence type="ECO:0000259" key="2">
    <source>
        <dbReference type="Pfam" id="PF07435"/>
    </source>
</evidence>
<keyword evidence="1" id="KW-0472">Membrane</keyword>
<feature type="domain" description="Regulatory protein YycH" evidence="2">
    <location>
        <begin position="11"/>
        <end position="416"/>
    </location>
</feature>
<dbReference type="Pfam" id="PF07435">
    <property type="entry name" value="YycH"/>
    <property type="match status" value="1"/>
</dbReference>
<sequence length="430" mass="49257">MTQIGERIVRISLILMVILSLILSWKIWTNPSSNHALNEFNQKSNDVIQQKKITDVYVPIKLFYQKSDDTILYTNRESLISNIQDEITNYKFSEGRVLSRSEAEQASQAPTRNVDLTFPTEMPISFYLDNYGVKATLPSEVKNSKFSRVILDFDNSKVYFSSRTNETVIEYIVDGNFQKILDMLENKDITYYPVTLSNNNVSNVYYLSKPSNLKIYSYIIATQSFTTFSKAFFNQSEDLYLGENGADSDVNLSNGEGESLTIQSKTGEVSYFGKLQYSKDDIYFSTFKYIENLGNTIGSLRYSEAKTNEIIYRNYVEGFPVFGNHSKGVVDIAIQNQKNVRILTNQETIQIPIPSNDTVTLPQTTEMLADLENHGIDKSKILDMQIGYEWQSNTETKQVVDLVPKWYLNYNGSWKSNEQLRSELQEGVVD</sequence>
<dbReference type="RefSeq" id="WP_125983792.1">
    <property type="nucleotide sequence ID" value="NZ_NGJS01000006.1"/>
</dbReference>
<comment type="caution">
    <text evidence="3">The sequence shown here is derived from an EMBL/GenBank/DDBJ whole genome shotgun (WGS) entry which is preliminary data.</text>
</comment>
<evidence type="ECO:0000256" key="1">
    <source>
        <dbReference type="SAM" id="Phobius"/>
    </source>
</evidence>